<dbReference type="EMBL" id="PUJU01000004">
    <property type="protein sequence ID" value="NHB86690.1"/>
    <property type="molecule type" value="Genomic_DNA"/>
</dbReference>
<keyword evidence="2" id="KW-1185">Reference proteome</keyword>
<dbReference type="RefSeq" id="WP_133812960.1">
    <property type="nucleotide sequence ID" value="NZ_CAWPIF010000004.1"/>
</dbReference>
<accession>A0ABX0GEK3</accession>
<organism evidence="1 2">
    <name type="scientific">Photorhabdus tasmaniensis</name>
    <dbReference type="NCBI Taxonomy" id="1004159"/>
    <lineage>
        <taxon>Bacteria</taxon>
        <taxon>Pseudomonadati</taxon>
        <taxon>Pseudomonadota</taxon>
        <taxon>Gammaproteobacteria</taxon>
        <taxon>Enterobacterales</taxon>
        <taxon>Morganellaceae</taxon>
        <taxon>Photorhabdus</taxon>
    </lineage>
</organism>
<dbReference type="Pfam" id="PF10692">
    <property type="entry name" value="DUF2498"/>
    <property type="match status" value="1"/>
</dbReference>
<name>A0ABX0GEK3_9GAMM</name>
<evidence type="ECO:0000313" key="2">
    <source>
        <dbReference type="Proteomes" id="UP000697802"/>
    </source>
</evidence>
<dbReference type="Gene3D" id="3.30.300.360">
    <property type="entry name" value="Protein of unknown function (DUF2498)"/>
    <property type="match status" value="1"/>
</dbReference>
<dbReference type="InterPro" id="IPR038191">
    <property type="entry name" value="YciN_sf"/>
</dbReference>
<gene>
    <name evidence="1" type="ORF">C5471_02775</name>
</gene>
<comment type="caution">
    <text evidence="1">The sequence shown here is derived from an EMBL/GenBank/DDBJ whole genome shotgun (WGS) entry which is preliminary data.</text>
</comment>
<evidence type="ECO:0000313" key="1">
    <source>
        <dbReference type="EMBL" id="NHB86690.1"/>
    </source>
</evidence>
<reference evidence="1 2" key="1">
    <citation type="submission" date="2018-02" db="EMBL/GenBank/DDBJ databases">
        <authorList>
            <person name="Machado R.A."/>
        </authorList>
    </citation>
    <scope>NUCLEOTIDE SEQUENCE [LARGE SCALE GENOMIC DNA]</scope>
    <source>
        <strain evidence="1 2">T327</strain>
    </source>
</reference>
<dbReference type="Proteomes" id="UP000697802">
    <property type="component" value="Unassembled WGS sequence"/>
</dbReference>
<protein>
    <submittedName>
        <fullName evidence="1">Uncharacterized protein</fullName>
    </submittedName>
</protein>
<proteinExistence type="predicted"/>
<sequence>MQKGTTPIKREQLLEKANRVIRPHEDFIQGMHVDDVAQKGNILVFRRAFFLGEEKTNRQIKNHLKLYLPGI</sequence>
<dbReference type="InterPro" id="IPR019633">
    <property type="entry name" value="DUF2498"/>
</dbReference>